<name>A0A3E0DVH3_9BACT</name>
<protein>
    <submittedName>
        <fullName evidence="1">Uncharacterized protein</fullName>
    </submittedName>
</protein>
<dbReference type="AlphaFoldDB" id="A0A3E0DVH3"/>
<gene>
    <name evidence="1" type="ORF">C8N25_109120</name>
</gene>
<reference evidence="1 2" key="1">
    <citation type="submission" date="2018-08" db="EMBL/GenBank/DDBJ databases">
        <title>Genomic Encyclopedia of Archaeal and Bacterial Type Strains, Phase II (KMG-II): from individual species to whole genera.</title>
        <authorList>
            <person name="Goeker M."/>
        </authorList>
    </citation>
    <scope>NUCLEOTIDE SEQUENCE [LARGE SCALE GENOMIC DNA]</scope>
    <source>
        <strain evidence="1 2">DSM 15986</strain>
    </source>
</reference>
<dbReference type="Proteomes" id="UP000256405">
    <property type="component" value="Unassembled WGS sequence"/>
</dbReference>
<evidence type="ECO:0000313" key="1">
    <source>
        <dbReference type="EMBL" id="REG88505.1"/>
    </source>
</evidence>
<keyword evidence="2" id="KW-1185">Reference proteome</keyword>
<accession>A0A3E0DVH3</accession>
<proteinExistence type="predicted"/>
<organism evidence="1 2">
    <name type="scientific">Algoriphagus antarcticus</name>
    <dbReference type="NCBI Taxonomy" id="238540"/>
    <lineage>
        <taxon>Bacteria</taxon>
        <taxon>Pseudomonadati</taxon>
        <taxon>Bacteroidota</taxon>
        <taxon>Cytophagia</taxon>
        <taxon>Cytophagales</taxon>
        <taxon>Cyclobacteriaceae</taxon>
        <taxon>Algoriphagus</taxon>
    </lineage>
</organism>
<comment type="caution">
    <text evidence="1">The sequence shown here is derived from an EMBL/GenBank/DDBJ whole genome shotgun (WGS) entry which is preliminary data.</text>
</comment>
<evidence type="ECO:0000313" key="2">
    <source>
        <dbReference type="Proteomes" id="UP000256405"/>
    </source>
</evidence>
<sequence length="41" mass="4451">MVNTSIAATTPNILSGRHRSSCQLSKENKVTGIITDNQIHN</sequence>
<dbReference type="EMBL" id="QUNF01000009">
    <property type="protein sequence ID" value="REG88505.1"/>
    <property type="molecule type" value="Genomic_DNA"/>
</dbReference>